<accession>A0ABD3HEE9</accession>
<keyword evidence="3" id="KW-1185">Reference proteome</keyword>
<protein>
    <recommendedName>
        <fullName evidence="4">Growth arrest-specific protein 8</fullName>
    </recommendedName>
</protein>
<evidence type="ECO:0008006" key="4">
    <source>
        <dbReference type="Google" id="ProtNLM"/>
    </source>
</evidence>
<dbReference type="EMBL" id="JBJQOH010000004">
    <property type="protein sequence ID" value="KAL3689925.1"/>
    <property type="molecule type" value="Genomic_DNA"/>
</dbReference>
<reference evidence="2 3" key="1">
    <citation type="submission" date="2024-09" db="EMBL/GenBank/DDBJ databases">
        <title>Chromosome-scale assembly of Riccia sorocarpa.</title>
        <authorList>
            <person name="Paukszto L."/>
        </authorList>
    </citation>
    <scope>NUCLEOTIDE SEQUENCE [LARGE SCALE GENOMIC DNA]</scope>
    <source>
        <strain evidence="2">LP-2024</strain>
        <tissue evidence="2">Aerial parts of the thallus</tissue>
    </source>
</reference>
<keyword evidence="1" id="KW-0175">Coiled coil</keyword>
<evidence type="ECO:0000256" key="1">
    <source>
        <dbReference type="SAM" id="Coils"/>
    </source>
</evidence>
<sequence length="114" mass="13460">MAPNLEDKKGKKEKPTGPTVKELQARIAVLKAEKLKEQKDRNVMQLDRDKVHAFWDVKKEEYKKLQAQLKIKDRCAEELEEKHQAEIKIYSQKMKHLLYERAISEQVNCSKKVI</sequence>
<name>A0ABD3HEE9_9MARC</name>
<organism evidence="2 3">
    <name type="scientific">Riccia sorocarpa</name>
    <dbReference type="NCBI Taxonomy" id="122646"/>
    <lineage>
        <taxon>Eukaryota</taxon>
        <taxon>Viridiplantae</taxon>
        <taxon>Streptophyta</taxon>
        <taxon>Embryophyta</taxon>
        <taxon>Marchantiophyta</taxon>
        <taxon>Marchantiopsida</taxon>
        <taxon>Marchantiidae</taxon>
        <taxon>Marchantiales</taxon>
        <taxon>Ricciaceae</taxon>
        <taxon>Riccia</taxon>
    </lineage>
</organism>
<evidence type="ECO:0000313" key="2">
    <source>
        <dbReference type="EMBL" id="KAL3689925.1"/>
    </source>
</evidence>
<dbReference type="PANTHER" id="PTHR31543">
    <property type="entry name" value="DYNEIN REGULATORY COMPLEX SUBUNIT 4"/>
    <property type="match status" value="1"/>
</dbReference>
<dbReference type="Proteomes" id="UP001633002">
    <property type="component" value="Unassembled WGS sequence"/>
</dbReference>
<dbReference type="InterPro" id="IPR039308">
    <property type="entry name" value="GAS8"/>
</dbReference>
<proteinExistence type="predicted"/>
<dbReference type="PANTHER" id="PTHR31543:SF0">
    <property type="entry name" value="DYNEIN REGULATORY COMPLEX SUBUNIT 4"/>
    <property type="match status" value="1"/>
</dbReference>
<feature type="coiled-coil region" evidence="1">
    <location>
        <begin position="20"/>
        <end position="82"/>
    </location>
</feature>
<evidence type="ECO:0000313" key="3">
    <source>
        <dbReference type="Proteomes" id="UP001633002"/>
    </source>
</evidence>
<gene>
    <name evidence="2" type="ORF">R1sor_016234</name>
</gene>
<dbReference type="AlphaFoldDB" id="A0ABD3HEE9"/>
<comment type="caution">
    <text evidence="2">The sequence shown here is derived from an EMBL/GenBank/DDBJ whole genome shotgun (WGS) entry which is preliminary data.</text>
</comment>